<accession>D1AX88</accession>
<evidence type="ECO:0000313" key="2">
    <source>
        <dbReference type="Proteomes" id="UP000002072"/>
    </source>
</evidence>
<dbReference type="STRING" id="519441.Smon_0433"/>
<organism evidence="1 2">
    <name type="scientific">Streptobacillus moniliformis (strain ATCC 14647 / DSM 12112 / NCTC 10651 / 9901)</name>
    <dbReference type="NCBI Taxonomy" id="519441"/>
    <lineage>
        <taxon>Bacteria</taxon>
        <taxon>Fusobacteriati</taxon>
        <taxon>Fusobacteriota</taxon>
        <taxon>Fusobacteriia</taxon>
        <taxon>Fusobacteriales</taxon>
        <taxon>Leptotrichiaceae</taxon>
        <taxon>Streptobacillus</taxon>
    </lineage>
</organism>
<proteinExistence type="predicted"/>
<evidence type="ECO:0000313" key="1">
    <source>
        <dbReference type="EMBL" id="ACZ00914.1"/>
    </source>
</evidence>
<dbReference type="EMBL" id="CP001779">
    <property type="protein sequence ID" value="ACZ00914.1"/>
    <property type="molecule type" value="Genomic_DNA"/>
</dbReference>
<dbReference type="eggNOG" id="COG0758">
    <property type="taxonomic scope" value="Bacteria"/>
</dbReference>
<reference evidence="1 2" key="1">
    <citation type="journal article" date="2009" name="Stand. Genomic Sci.">
        <title>Complete genome sequence of Streptobacillus moniliformis type strain (9901T).</title>
        <authorList>
            <person name="Nolan M."/>
            <person name="Gronow S."/>
            <person name="Lapidus A."/>
            <person name="Ivanova N."/>
            <person name="Copeland A."/>
            <person name="Lucas S."/>
            <person name="Del Rio T.G."/>
            <person name="Chen F."/>
            <person name="Tice H."/>
            <person name="Pitluck S."/>
            <person name="Cheng J.F."/>
            <person name="Sims D."/>
            <person name="Meincke L."/>
            <person name="Bruce D."/>
            <person name="Goodwin L."/>
            <person name="Brettin T."/>
            <person name="Han C."/>
            <person name="Detter J.C."/>
            <person name="Ovchinikova G."/>
            <person name="Pati A."/>
            <person name="Mavromatis K."/>
            <person name="Mikhailova N."/>
            <person name="Chen A."/>
            <person name="Palaniappan K."/>
            <person name="Land M."/>
            <person name="Hauser L."/>
            <person name="Chang Y.J."/>
            <person name="Jeffries C.D."/>
            <person name="Rohde M."/>
            <person name="Sproer C."/>
            <person name="Goker M."/>
            <person name="Bristow J."/>
            <person name="Eisen J.A."/>
            <person name="Markowitz V."/>
            <person name="Hugenholtz P."/>
            <person name="Kyrpides N.C."/>
            <person name="Klenk H.P."/>
            <person name="Chain P."/>
        </authorList>
    </citation>
    <scope>NUCLEOTIDE SEQUENCE [LARGE SCALE GENOMIC DNA]</scope>
    <source>
        <strain evidence="2">ATCC 14647 / DSM 12112 / NCTC 10651 / 9901</strain>
    </source>
</reference>
<dbReference type="KEGG" id="smf:Smon_0433"/>
<dbReference type="Gene3D" id="3.40.50.450">
    <property type="match status" value="1"/>
</dbReference>
<keyword evidence="2" id="KW-1185">Reference proteome</keyword>
<name>D1AX88_STRM9</name>
<dbReference type="AlphaFoldDB" id="D1AX88"/>
<sequence>MGWINLSRILKEDICVEIMKRYDNIFHAIDDFKKYDLNKTILYKLLKAAKEDDIYYINKCREENIKIISFKDKNYPKKLIQSGFIFPYIYLKTNIDINKLENILAFSSNYDLIENTKKILDNTLDLNDNISLSLVTETDADKYIQKKFSSKKNNMIYINSRDFKYIPKYYDLDKDVLISMSPFEDFRSKNNILKSTCLLAGISDYLYIPESFLTSRAMILSKIMNSMGKEIFASTSYGNRYLGCNYILRNNIAKLVMSKDDINKEVNNG</sequence>
<protein>
    <submittedName>
        <fullName evidence="1">Uncharacterized protein</fullName>
    </submittedName>
</protein>
<dbReference type="Proteomes" id="UP000002072">
    <property type="component" value="Chromosome"/>
</dbReference>
<dbReference type="HOGENOM" id="CLU_1034126_0_0_0"/>
<gene>
    <name evidence="1" type="ordered locus">Smon_0433</name>
</gene>